<evidence type="ECO:0000259" key="2">
    <source>
        <dbReference type="SMART" id="SM00568"/>
    </source>
</evidence>
<dbReference type="Proteomes" id="UP000095767">
    <property type="component" value="Unassembled WGS sequence"/>
</dbReference>
<accession>A0A1E5VZM0</accession>
<dbReference type="InterPro" id="IPR011993">
    <property type="entry name" value="PH-like_dom_sf"/>
</dbReference>
<dbReference type="Gene3D" id="2.30.29.30">
    <property type="entry name" value="Pleckstrin-homology domain (PH domain)/Phosphotyrosine-binding domain (PTB)"/>
    <property type="match status" value="2"/>
</dbReference>
<evidence type="ECO:0000256" key="1">
    <source>
        <dbReference type="ARBA" id="ARBA00009414"/>
    </source>
</evidence>
<proteinExistence type="inferred from homology"/>
<feature type="domain" description="GRAM" evidence="2">
    <location>
        <begin position="76"/>
        <end position="154"/>
    </location>
</feature>
<dbReference type="PANTHER" id="PTHR31969">
    <property type="entry name" value="GEM-LIKE PROTEIN 2"/>
    <property type="match status" value="1"/>
</dbReference>
<dbReference type="OrthoDB" id="1736712at2759"/>
<dbReference type="SMART" id="SM00568">
    <property type="entry name" value="GRAM"/>
    <property type="match status" value="2"/>
</dbReference>
<evidence type="ECO:0000313" key="4">
    <source>
        <dbReference type="Proteomes" id="UP000095767"/>
    </source>
</evidence>
<dbReference type="InterPro" id="IPR004182">
    <property type="entry name" value="GRAM"/>
</dbReference>
<dbReference type="AlphaFoldDB" id="A0A1E5VZM0"/>
<reference evidence="3 4" key="1">
    <citation type="submission" date="2016-09" db="EMBL/GenBank/DDBJ databases">
        <title>The draft genome of Dichanthelium oligosanthes: A C3 panicoid grass species.</title>
        <authorList>
            <person name="Studer A.J."/>
            <person name="Schnable J.C."/>
            <person name="Brutnell T.P."/>
        </authorList>
    </citation>
    <scope>NUCLEOTIDE SEQUENCE [LARGE SCALE GENOMIC DNA]</scope>
    <source>
        <strain evidence="4">cv. Kellogg 1175</strain>
        <tissue evidence="3">Leaf</tissue>
    </source>
</reference>
<dbReference type="Pfam" id="PF02893">
    <property type="entry name" value="GRAM"/>
    <property type="match status" value="2"/>
</dbReference>
<dbReference type="EMBL" id="LWDX02025336">
    <property type="protein sequence ID" value="OEL30573.1"/>
    <property type="molecule type" value="Genomic_DNA"/>
</dbReference>
<sequence>MEGSTTEGHVVGIPVSSRAYGIEEPEFPAEETTPDHGGFPSSFQSSYVTLGPKLSDTVKGKLTLGAKIIQAGGVEKVFRQWFSVDKNEKLLRASQCYLFTTAGPIAGMLFVSTARVAFRSDRSLAVPTPRGDKARVPYKVTIPLRKVKAVRPSENKHRPEQKYVQLVTNDDFEFWFMGFVSYNRSLQHLEQAVALKEIEFNSLVLTNSSLIQSGSKGQVIHWVNKLGRRAQSFRDHVTLGPKLSETVKGKLSLGARILQAGGVERAFRHAFSAEKGERLVKALQCYLYTTGGPIAGMLFVSTRRIAFRSDRSLAVTSPAGDVVARVPYKVVVPLRRIKRVRPSENADKPEQKYIQVATVDGFEFWFMGFVSYQRCCKYMLQVIPEL</sequence>
<keyword evidence="4" id="KW-1185">Reference proteome</keyword>
<evidence type="ECO:0000313" key="3">
    <source>
        <dbReference type="EMBL" id="OEL30573.1"/>
    </source>
</evidence>
<dbReference type="InterPro" id="IPR037848">
    <property type="entry name" value="GEM-like"/>
</dbReference>
<feature type="domain" description="GRAM" evidence="2">
    <location>
        <begin position="265"/>
        <end position="344"/>
    </location>
</feature>
<gene>
    <name evidence="3" type="ORF">BAE44_0008405</name>
</gene>
<comment type="caution">
    <text evidence="3">The sequence shown here is derived from an EMBL/GenBank/DDBJ whole genome shotgun (WGS) entry which is preliminary data.</text>
</comment>
<name>A0A1E5VZM0_9POAL</name>
<protein>
    <submittedName>
        <fullName evidence="3">Putative GEM-like protein 8</fullName>
    </submittedName>
</protein>
<organism evidence="3 4">
    <name type="scientific">Dichanthelium oligosanthes</name>
    <dbReference type="NCBI Taxonomy" id="888268"/>
    <lineage>
        <taxon>Eukaryota</taxon>
        <taxon>Viridiplantae</taxon>
        <taxon>Streptophyta</taxon>
        <taxon>Embryophyta</taxon>
        <taxon>Tracheophyta</taxon>
        <taxon>Spermatophyta</taxon>
        <taxon>Magnoliopsida</taxon>
        <taxon>Liliopsida</taxon>
        <taxon>Poales</taxon>
        <taxon>Poaceae</taxon>
        <taxon>PACMAD clade</taxon>
        <taxon>Panicoideae</taxon>
        <taxon>Panicodae</taxon>
        <taxon>Paniceae</taxon>
        <taxon>Dichantheliinae</taxon>
        <taxon>Dichanthelium</taxon>
    </lineage>
</organism>
<comment type="similarity">
    <text evidence="1">Belongs to the GEM family.</text>
</comment>